<accession>A0A9Y2AH62</accession>
<keyword evidence="2" id="KW-1185">Reference proteome</keyword>
<dbReference type="RefSeq" id="WP_309320333.1">
    <property type="nucleotide sequence ID" value="NZ_CP120678.1"/>
</dbReference>
<dbReference type="Proteomes" id="UP001243623">
    <property type="component" value="Chromosome"/>
</dbReference>
<evidence type="ECO:0000313" key="1">
    <source>
        <dbReference type="EMBL" id="WIW70004.1"/>
    </source>
</evidence>
<dbReference type="AlphaFoldDB" id="A0A9Y2AH62"/>
<dbReference type="EMBL" id="CP120678">
    <property type="protein sequence ID" value="WIW70004.1"/>
    <property type="molecule type" value="Genomic_DNA"/>
</dbReference>
<sequence>MTEKKGLNEVTISKLKNQVEMLRKQIIHVSNDLEYEHLLHQIRDLNRIIQKNSGSK</sequence>
<reference evidence="1" key="1">
    <citation type="submission" date="2023-03" db="EMBL/GenBank/DDBJ databases">
        <title>Selenobaculum gbiensis gen. nov. sp. nov., a new bacterium isolated from the gut microbiota of IBD patient.</title>
        <authorList>
            <person name="Yeo S."/>
            <person name="Park H."/>
            <person name="Huh C.S."/>
        </authorList>
    </citation>
    <scope>NUCLEOTIDE SEQUENCE</scope>
    <source>
        <strain evidence="1">ICN-92133</strain>
    </source>
</reference>
<dbReference type="KEGG" id="sgbi:P3F81_08845"/>
<gene>
    <name evidence="1" type="ORF">P3F81_08845</name>
</gene>
<evidence type="ECO:0000313" key="2">
    <source>
        <dbReference type="Proteomes" id="UP001243623"/>
    </source>
</evidence>
<proteinExistence type="predicted"/>
<protein>
    <submittedName>
        <fullName evidence="1">Uncharacterized protein</fullName>
    </submittedName>
</protein>
<organism evidence="1 2">
    <name type="scientific">Selenobaculum gibii</name>
    <dbReference type="NCBI Taxonomy" id="3054208"/>
    <lineage>
        <taxon>Bacteria</taxon>
        <taxon>Bacillati</taxon>
        <taxon>Bacillota</taxon>
        <taxon>Negativicutes</taxon>
        <taxon>Selenomonadales</taxon>
        <taxon>Selenomonadaceae</taxon>
        <taxon>Selenobaculum</taxon>
    </lineage>
</organism>
<name>A0A9Y2AH62_9FIRM</name>